<organism evidence="1 2">
    <name type="scientific">Massilia forsythiae</name>
    <dbReference type="NCBI Taxonomy" id="2728020"/>
    <lineage>
        <taxon>Bacteria</taxon>
        <taxon>Pseudomonadati</taxon>
        <taxon>Pseudomonadota</taxon>
        <taxon>Betaproteobacteria</taxon>
        <taxon>Burkholderiales</taxon>
        <taxon>Oxalobacteraceae</taxon>
        <taxon>Telluria group</taxon>
        <taxon>Massilia</taxon>
    </lineage>
</organism>
<accession>A0A7Z2ZTS2</accession>
<evidence type="ECO:0000313" key="2">
    <source>
        <dbReference type="Proteomes" id="UP000502415"/>
    </source>
</evidence>
<dbReference type="AlphaFoldDB" id="A0A7Z2ZTS2"/>
<gene>
    <name evidence="1" type="ORF">HH212_17315</name>
</gene>
<protein>
    <recommendedName>
        <fullName evidence="3">Type VI secretion system lipoprotein TssJ</fullName>
    </recommendedName>
</protein>
<sequence>MTNWNETAFIMTAPGKRRRAMLALGLAGLLAGCKTVSGAVDGARSMVGLGPKPSTPDWKSLVLRADDDANANSAIALDIVFVRDTAALDAMAVMPANKWFAGRADLQRSFPGALTVLSFELVPGQTVKVQDALWRDAAGWGVLAFAGYAGPGEHRARLMLDARACLIELRAQDFSATDPTPGATK</sequence>
<evidence type="ECO:0008006" key="3">
    <source>
        <dbReference type="Google" id="ProtNLM"/>
    </source>
</evidence>
<dbReference type="Proteomes" id="UP000502415">
    <property type="component" value="Chromosome"/>
</dbReference>
<proteinExistence type="predicted"/>
<dbReference type="EMBL" id="CP051685">
    <property type="protein sequence ID" value="QJE01570.1"/>
    <property type="molecule type" value="Genomic_DNA"/>
</dbReference>
<name>A0A7Z2ZTS2_9BURK</name>
<reference evidence="1 2" key="1">
    <citation type="submission" date="2020-04" db="EMBL/GenBank/DDBJ databases">
        <title>Genome sequencing of novel species.</title>
        <authorList>
            <person name="Heo J."/>
            <person name="Kim S.-J."/>
            <person name="Kim J.-S."/>
            <person name="Hong S.-B."/>
            <person name="Kwon S.-W."/>
        </authorList>
    </citation>
    <scope>NUCLEOTIDE SEQUENCE [LARGE SCALE GENOMIC DNA]</scope>
    <source>
        <strain evidence="1 2">GN2-R2</strain>
    </source>
</reference>
<evidence type="ECO:0000313" key="1">
    <source>
        <dbReference type="EMBL" id="QJE01570.1"/>
    </source>
</evidence>
<keyword evidence="2" id="KW-1185">Reference proteome</keyword>
<dbReference type="KEGG" id="mfy:HH212_17315"/>